<protein>
    <submittedName>
        <fullName evidence="1">Uncharacterized protein</fullName>
    </submittedName>
</protein>
<evidence type="ECO:0000313" key="1">
    <source>
        <dbReference type="EMBL" id="QGU88486.1"/>
    </source>
</evidence>
<dbReference type="EMBL" id="CP046509">
    <property type="protein sequence ID" value="QGU88486.1"/>
    <property type="molecule type" value="Genomic_DNA"/>
</dbReference>
<gene>
    <name evidence="1" type="ORF">GN242_15235</name>
</gene>
<dbReference type="Proteomes" id="UP000424752">
    <property type="component" value="Chromosome"/>
</dbReference>
<organism evidence="1 2">
    <name type="scientific">Erwinia sorbitola</name>
    <dbReference type="NCBI Taxonomy" id="2681984"/>
    <lineage>
        <taxon>Bacteria</taxon>
        <taxon>Pseudomonadati</taxon>
        <taxon>Pseudomonadota</taxon>
        <taxon>Gammaproteobacteria</taxon>
        <taxon>Enterobacterales</taxon>
        <taxon>Erwiniaceae</taxon>
        <taxon>Erwinia</taxon>
    </lineage>
</organism>
<dbReference type="AlphaFoldDB" id="A0A6I6EQI2"/>
<reference evidence="1 2" key="1">
    <citation type="submission" date="2019-12" db="EMBL/GenBank/DDBJ databases">
        <title>Erwinia sp. nov., isolated from droppings of birds in the Qinghai-Tiebt plateau of China.</title>
        <authorList>
            <person name="Ge Y."/>
        </authorList>
    </citation>
    <scope>NUCLEOTIDE SEQUENCE [LARGE SCALE GENOMIC DNA]</scope>
    <source>
        <strain evidence="1 2">J780</strain>
    </source>
</reference>
<dbReference type="KEGG" id="erwi:GN242_15235"/>
<accession>A0A6I6EQI2</accession>
<sequence length="154" mass="16266">MSQFVIFNASKSAIHISVNQGDYFIVPAASQPSWIPAQPQAEPDFINKTVAGPGQLHLGDNSITIYPDTSGPADSGVCTLKISTEIPINSLQLYLFWKSATSVALVALQDGQPFQASIVTHDITSVTTSTSPALSGAARSAVLLQTGHQVQINM</sequence>
<dbReference type="RefSeq" id="WP_156287776.1">
    <property type="nucleotide sequence ID" value="NZ_CP046509.1"/>
</dbReference>
<evidence type="ECO:0000313" key="2">
    <source>
        <dbReference type="Proteomes" id="UP000424752"/>
    </source>
</evidence>
<proteinExistence type="predicted"/>
<name>A0A6I6EQI2_9GAMM</name>